<organism evidence="1 2">
    <name type="scientific">Haemonchus contortus</name>
    <name type="common">Barber pole worm</name>
    <dbReference type="NCBI Taxonomy" id="6289"/>
    <lineage>
        <taxon>Eukaryota</taxon>
        <taxon>Metazoa</taxon>
        <taxon>Ecdysozoa</taxon>
        <taxon>Nematoda</taxon>
        <taxon>Chromadorea</taxon>
        <taxon>Rhabditida</taxon>
        <taxon>Rhabditina</taxon>
        <taxon>Rhabditomorpha</taxon>
        <taxon>Strongyloidea</taxon>
        <taxon>Trichostrongylidae</taxon>
        <taxon>Haemonchus</taxon>
    </lineage>
</organism>
<dbReference type="WBParaSite" id="HCON_00153280-00001">
    <property type="protein sequence ID" value="HCON_00153280-00001"/>
    <property type="gene ID" value="HCON_00153280"/>
</dbReference>
<protein>
    <submittedName>
        <fullName evidence="2">Transposase</fullName>
    </submittedName>
</protein>
<name>A0A7I5ED70_HAECO</name>
<proteinExistence type="predicted"/>
<dbReference type="Proteomes" id="UP000025227">
    <property type="component" value="Unplaced"/>
</dbReference>
<accession>A0A7I5ED70</accession>
<dbReference type="AlphaFoldDB" id="A0A7I5ED70"/>
<reference evidence="2" key="1">
    <citation type="submission" date="2020-12" db="UniProtKB">
        <authorList>
            <consortium name="WormBaseParasite"/>
        </authorList>
    </citation>
    <scope>IDENTIFICATION</scope>
    <source>
        <strain evidence="2">MHco3</strain>
    </source>
</reference>
<sequence>KRRIKSTSNGFIPNHQKTMIAPCRILTYTFKS</sequence>
<evidence type="ECO:0000313" key="2">
    <source>
        <dbReference type="WBParaSite" id="HCON_00153280-00001"/>
    </source>
</evidence>
<keyword evidence="1" id="KW-1185">Reference proteome</keyword>
<evidence type="ECO:0000313" key="1">
    <source>
        <dbReference type="Proteomes" id="UP000025227"/>
    </source>
</evidence>